<dbReference type="Gene3D" id="2.30.30.40">
    <property type="entry name" value="SH3 Domains"/>
    <property type="match status" value="2"/>
</dbReference>
<dbReference type="SUPFAM" id="SSF50044">
    <property type="entry name" value="SH3-domain"/>
    <property type="match status" value="2"/>
</dbReference>
<dbReference type="Pfam" id="PF00017">
    <property type="entry name" value="SH2"/>
    <property type="match status" value="1"/>
</dbReference>
<dbReference type="SUPFAM" id="SSF55550">
    <property type="entry name" value="SH2 domain"/>
    <property type="match status" value="1"/>
</dbReference>
<dbReference type="FunFam" id="2.30.30.40:FF:000072">
    <property type="entry name" value="Unconventional Myosin IB"/>
    <property type="match status" value="1"/>
</dbReference>
<reference evidence="8" key="1">
    <citation type="submission" date="2011-02" db="EMBL/GenBank/DDBJ databases">
        <title>The Genome Sequence of Capsaspora owczarzaki ATCC 30864.</title>
        <authorList>
            <person name="Russ C."/>
            <person name="Cuomo C."/>
            <person name="Burger G."/>
            <person name="Gray M.W."/>
            <person name="Holland P.W.H."/>
            <person name="King N."/>
            <person name="Lang F.B.F."/>
            <person name="Roger A.J."/>
            <person name="Ruiz-Trillo I."/>
            <person name="Young S.K."/>
            <person name="Zeng Q."/>
            <person name="Gargeya S."/>
            <person name="Alvarado L."/>
            <person name="Berlin A."/>
            <person name="Chapman S.B."/>
            <person name="Chen Z."/>
            <person name="Freedman E."/>
            <person name="Gellesch M."/>
            <person name="Goldberg J."/>
            <person name="Griggs A."/>
            <person name="Gujja S."/>
            <person name="Heilman E."/>
            <person name="Heiman D."/>
            <person name="Howarth C."/>
            <person name="Mehta T."/>
            <person name="Neiman D."/>
            <person name="Pearson M."/>
            <person name="Roberts A."/>
            <person name="Saif S."/>
            <person name="Shea T."/>
            <person name="Shenoy N."/>
            <person name="Sisk P."/>
            <person name="Stolte C."/>
            <person name="Sykes S."/>
            <person name="White J."/>
            <person name="Yandava C."/>
            <person name="Haas B."/>
            <person name="Nusbaum C."/>
            <person name="Birren B."/>
        </authorList>
    </citation>
    <scope>NUCLEOTIDE SEQUENCE</scope>
    <source>
        <strain evidence="8">ATCC 30864</strain>
    </source>
</reference>
<evidence type="ECO:0000256" key="4">
    <source>
        <dbReference type="PROSITE-ProRule" id="PRU00192"/>
    </source>
</evidence>
<dbReference type="PANTHER" id="PTHR46037">
    <property type="entry name" value="PROTEIN ENHANCER OF SEVENLESS 2B"/>
    <property type="match status" value="1"/>
</dbReference>
<dbReference type="PRINTS" id="PR00401">
    <property type="entry name" value="SH2DOMAIN"/>
</dbReference>
<evidence type="ECO:0000313" key="8">
    <source>
        <dbReference type="Proteomes" id="UP000008743"/>
    </source>
</evidence>
<dbReference type="InterPro" id="IPR001452">
    <property type="entry name" value="SH3_domain"/>
</dbReference>
<organism evidence="7 8">
    <name type="scientific">Capsaspora owczarzaki (strain ATCC 30864)</name>
    <dbReference type="NCBI Taxonomy" id="595528"/>
    <lineage>
        <taxon>Eukaryota</taxon>
        <taxon>Filasterea</taxon>
        <taxon>Capsaspora</taxon>
    </lineage>
</organism>
<dbReference type="SMART" id="SM00326">
    <property type="entry name" value="SH3"/>
    <property type="match status" value="2"/>
</dbReference>
<dbReference type="CDD" id="cd11804">
    <property type="entry name" value="SH3_GRB2_like_N"/>
    <property type="match status" value="1"/>
</dbReference>
<keyword evidence="2 3" id="KW-0727">SH2 domain</keyword>
<dbReference type="PRINTS" id="PR00452">
    <property type="entry name" value="SH3DOMAIN"/>
</dbReference>
<name>A0A0D2USK2_CAPO3</name>
<proteinExistence type="predicted"/>
<evidence type="ECO:0000313" key="7">
    <source>
        <dbReference type="EMBL" id="KJE97946.1"/>
    </source>
</evidence>
<dbReference type="PRINTS" id="PR00499">
    <property type="entry name" value="P67PHOX"/>
</dbReference>
<dbReference type="PhylomeDB" id="A0A0D2USK2"/>
<evidence type="ECO:0000259" key="5">
    <source>
        <dbReference type="PROSITE" id="PS50001"/>
    </source>
</evidence>
<dbReference type="InterPro" id="IPR000980">
    <property type="entry name" value="SH2"/>
</dbReference>
<evidence type="ECO:0000256" key="1">
    <source>
        <dbReference type="ARBA" id="ARBA00022443"/>
    </source>
</evidence>
<sequence length="242" mass="26691">MESVALHDFNATAVDELSFKAGSIVKIMKMDDQSWYKAEQDGRVGFIPSNYIQLKNPDFYHGKISRQVAEQTLLNCGVEGGFLIRDSESSPDDFSLSIKFGDGIQHFKILRDESGKYFIWDVKFFSLNELIEYHKKAPVSRNAGNASMVLRVAVGLGGVMSSMGGAAVPQGRGGFGQANAGWGAPPKQTARALFDFTPQEPNELGFRKNDIIEIVDDSDANWWQGSCNGQTGLFPSSYCQRQ</sequence>
<dbReference type="CDD" id="cd09941">
    <property type="entry name" value="SH2_Grb2_like"/>
    <property type="match status" value="1"/>
</dbReference>
<dbReference type="OMA" id="YVCPYNS"/>
<dbReference type="InterPro" id="IPR043539">
    <property type="entry name" value="Grb2-like"/>
</dbReference>
<dbReference type="SMART" id="SM00252">
    <property type="entry name" value="SH2"/>
    <property type="match status" value="1"/>
</dbReference>
<dbReference type="eggNOG" id="KOG3601">
    <property type="taxonomic scope" value="Eukaryota"/>
</dbReference>
<dbReference type="InterPro" id="IPR036860">
    <property type="entry name" value="SH2_dom_sf"/>
</dbReference>
<dbReference type="InParanoid" id="A0A0D2USK2"/>
<feature type="domain" description="SH3" evidence="6">
    <location>
        <begin position="1"/>
        <end position="57"/>
    </location>
</feature>
<feature type="domain" description="SH2" evidence="5">
    <location>
        <begin position="59"/>
        <end position="154"/>
    </location>
</feature>
<keyword evidence="7" id="KW-0675">Receptor</keyword>
<dbReference type="InterPro" id="IPR035643">
    <property type="entry name" value="GRB2_C_SH3"/>
</dbReference>
<protein>
    <submittedName>
        <fullName evidence="7">Growth factor receptor-bound protein</fullName>
    </submittedName>
</protein>
<evidence type="ECO:0000256" key="3">
    <source>
        <dbReference type="PROSITE-ProRule" id="PRU00191"/>
    </source>
</evidence>
<dbReference type="Gene3D" id="3.30.505.10">
    <property type="entry name" value="SH2 domain"/>
    <property type="match status" value="1"/>
</dbReference>
<evidence type="ECO:0000256" key="2">
    <source>
        <dbReference type="ARBA" id="ARBA00022999"/>
    </source>
</evidence>
<gene>
    <name evidence="7" type="ORF">CAOG_008012</name>
</gene>
<evidence type="ECO:0000259" key="6">
    <source>
        <dbReference type="PROSITE" id="PS50002"/>
    </source>
</evidence>
<dbReference type="PROSITE" id="PS50001">
    <property type="entry name" value="SH2"/>
    <property type="match status" value="1"/>
</dbReference>
<dbReference type="Proteomes" id="UP000008743">
    <property type="component" value="Unassembled WGS sequence"/>
</dbReference>
<accession>A0A0D2USK2</accession>
<dbReference type="AlphaFoldDB" id="A0A0D2USK2"/>
<feature type="domain" description="SH3" evidence="6">
    <location>
        <begin position="185"/>
        <end position="242"/>
    </location>
</feature>
<dbReference type="InterPro" id="IPR036028">
    <property type="entry name" value="SH3-like_dom_sf"/>
</dbReference>
<dbReference type="EMBL" id="KE346376">
    <property type="protein sequence ID" value="KJE97946.1"/>
    <property type="molecule type" value="Genomic_DNA"/>
</dbReference>
<keyword evidence="8" id="KW-1185">Reference proteome</keyword>
<keyword evidence="1 4" id="KW-0728">SH3 domain</keyword>
<dbReference type="RefSeq" id="XP_004342613.1">
    <property type="nucleotide sequence ID" value="XM_004342564.2"/>
</dbReference>
<dbReference type="Pfam" id="PF00018">
    <property type="entry name" value="SH3_1"/>
    <property type="match status" value="2"/>
</dbReference>
<dbReference type="PROSITE" id="PS50002">
    <property type="entry name" value="SH3"/>
    <property type="match status" value="2"/>
</dbReference>
<dbReference type="CDD" id="cd11949">
    <property type="entry name" value="SH3_GRB2_C"/>
    <property type="match status" value="1"/>
</dbReference>
<dbReference type="STRING" id="595528.A0A0D2USK2"/>
<dbReference type="OrthoDB" id="10255964at2759"/>